<keyword evidence="9" id="KW-1185">Reference proteome</keyword>
<feature type="transmembrane region" description="Helical" evidence="7">
    <location>
        <begin position="330"/>
        <end position="352"/>
    </location>
</feature>
<evidence type="ECO:0000256" key="4">
    <source>
        <dbReference type="ARBA" id="ARBA00022989"/>
    </source>
</evidence>
<dbReference type="GO" id="GO:0022857">
    <property type="term" value="F:transmembrane transporter activity"/>
    <property type="evidence" value="ECO:0007669"/>
    <property type="project" value="InterPro"/>
</dbReference>
<evidence type="ECO:0000256" key="6">
    <source>
        <dbReference type="ARBA" id="ARBA00044504"/>
    </source>
</evidence>
<evidence type="ECO:0000313" key="9">
    <source>
        <dbReference type="Proteomes" id="UP000224567"/>
    </source>
</evidence>
<feature type="transmembrane region" description="Helical" evidence="7">
    <location>
        <begin position="84"/>
        <end position="105"/>
    </location>
</feature>
<feature type="transmembrane region" description="Helical" evidence="7">
    <location>
        <begin position="372"/>
        <end position="393"/>
    </location>
</feature>
<comment type="similarity">
    <text evidence="2">Belongs to the major facilitator superfamily. Proton-dependent oligopeptide transporter (POT/PTR) (TC 2.A.17) family.</text>
</comment>
<feature type="transmembrane region" description="Helical" evidence="7">
    <location>
        <begin position="136"/>
        <end position="160"/>
    </location>
</feature>
<dbReference type="OrthoDB" id="8904098at2759"/>
<comment type="similarity">
    <text evidence="6">Belongs to the major facilitator superfamily. Phosphate:H(+) symporter (TC 2.A.1.9) family.</text>
</comment>
<accession>A0A2G2V6E9</accession>
<protein>
    <submittedName>
        <fullName evidence="8">Protein NRT1/ PTR FAMILY 2.11</fullName>
    </submittedName>
</protein>
<evidence type="ECO:0000256" key="2">
    <source>
        <dbReference type="ARBA" id="ARBA00005982"/>
    </source>
</evidence>
<feature type="transmembrane region" description="Helical" evidence="7">
    <location>
        <begin position="180"/>
        <end position="199"/>
    </location>
</feature>
<proteinExistence type="inferred from homology"/>
<keyword evidence="5 7" id="KW-0472">Membrane</keyword>
<dbReference type="Gene3D" id="1.20.1250.20">
    <property type="entry name" value="MFS general substrate transporter like domains"/>
    <property type="match status" value="2"/>
</dbReference>
<dbReference type="CDD" id="cd17416">
    <property type="entry name" value="MFS_NPF1_2"/>
    <property type="match status" value="1"/>
</dbReference>
<gene>
    <name evidence="8" type="ORF">CQW23_31842</name>
</gene>
<dbReference type="EMBL" id="MLFT02000206">
    <property type="protein sequence ID" value="PHT28571.1"/>
    <property type="molecule type" value="Genomic_DNA"/>
</dbReference>
<comment type="caution">
    <text evidence="8">The sequence shown here is derived from an EMBL/GenBank/DDBJ whole genome shotgun (WGS) entry which is preliminary data.</text>
</comment>
<evidence type="ECO:0000256" key="3">
    <source>
        <dbReference type="ARBA" id="ARBA00022692"/>
    </source>
</evidence>
<reference evidence="9" key="2">
    <citation type="journal article" date="2017" name="J. Anim. Genet.">
        <title>Multiple reference genome sequences of hot pepper reveal the massive evolution of plant disease resistance genes by retroduplication.</title>
        <authorList>
            <person name="Kim S."/>
            <person name="Park J."/>
            <person name="Yeom S.-I."/>
            <person name="Kim Y.-M."/>
            <person name="Seo E."/>
            <person name="Kim K.-T."/>
            <person name="Kim M.-S."/>
            <person name="Lee J.M."/>
            <person name="Cheong K."/>
            <person name="Shin H.-S."/>
            <person name="Kim S.-B."/>
            <person name="Han K."/>
            <person name="Lee J."/>
            <person name="Park M."/>
            <person name="Lee H.-A."/>
            <person name="Lee H.-Y."/>
            <person name="Lee Y."/>
            <person name="Oh S."/>
            <person name="Lee J.H."/>
            <person name="Choi E."/>
            <person name="Choi E."/>
            <person name="Lee S.E."/>
            <person name="Jeon J."/>
            <person name="Kim H."/>
            <person name="Choi G."/>
            <person name="Song H."/>
            <person name="Lee J."/>
            <person name="Lee S.-C."/>
            <person name="Kwon J.-K."/>
            <person name="Lee H.-Y."/>
            <person name="Koo N."/>
            <person name="Hong Y."/>
            <person name="Kim R.W."/>
            <person name="Kang W.-H."/>
            <person name="Huh J.H."/>
            <person name="Kang B.-C."/>
            <person name="Yang T.-J."/>
            <person name="Lee Y.-H."/>
            <person name="Bennetzen J.L."/>
            <person name="Choi D."/>
        </authorList>
    </citation>
    <scope>NUCLEOTIDE SEQUENCE [LARGE SCALE GENOMIC DNA]</scope>
    <source>
        <strain evidence="9">cv. PBC81</strain>
    </source>
</reference>
<dbReference type="GO" id="GO:0016020">
    <property type="term" value="C:membrane"/>
    <property type="evidence" value="ECO:0007669"/>
    <property type="project" value="UniProtKB-SubCell"/>
</dbReference>
<dbReference type="AlphaFoldDB" id="A0A2G2V6E9"/>
<dbReference type="SUPFAM" id="SSF103473">
    <property type="entry name" value="MFS general substrate transporter"/>
    <property type="match status" value="1"/>
</dbReference>
<evidence type="ECO:0000256" key="7">
    <source>
        <dbReference type="SAM" id="Phobius"/>
    </source>
</evidence>
<name>A0A2G2V6E9_CAPBA</name>
<keyword evidence="3 7" id="KW-0812">Transmembrane</keyword>
<dbReference type="InterPro" id="IPR036259">
    <property type="entry name" value="MFS_trans_sf"/>
</dbReference>
<evidence type="ECO:0000256" key="1">
    <source>
        <dbReference type="ARBA" id="ARBA00004141"/>
    </source>
</evidence>
<comment type="subcellular location">
    <subcellularLocation>
        <location evidence="1">Membrane</location>
        <topology evidence="1">Multi-pass membrane protein</topology>
    </subcellularLocation>
</comment>
<organism evidence="8 9">
    <name type="scientific">Capsicum baccatum</name>
    <name type="common">Peruvian pepper</name>
    <dbReference type="NCBI Taxonomy" id="33114"/>
    <lineage>
        <taxon>Eukaryota</taxon>
        <taxon>Viridiplantae</taxon>
        <taxon>Streptophyta</taxon>
        <taxon>Embryophyta</taxon>
        <taxon>Tracheophyta</taxon>
        <taxon>Spermatophyta</taxon>
        <taxon>Magnoliopsida</taxon>
        <taxon>eudicotyledons</taxon>
        <taxon>Gunneridae</taxon>
        <taxon>Pentapetalae</taxon>
        <taxon>asterids</taxon>
        <taxon>lamiids</taxon>
        <taxon>Solanales</taxon>
        <taxon>Solanaceae</taxon>
        <taxon>Solanoideae</taxon>
        <taxon>Capsiceae</taxon>
        <taxon>Capsicum</taxon>
    </lineage>
</organism>
<sequence length="621" mass="69180">MEETNKEATKDEIKYKGIRAMPFVIGNETFEKLGTIGSSSNLLVYLTSIFHLKTITATNIVNIFNGTCNFGTLLGAFLSDTYFGRYNVLAFASVSSFLGMLVLSFTASVSKLHPPECENQGTAPVCVGPTTGQLTFLLGGFGLLVIGASGIRPCSLAFGADQFDPNTESGRRGISSFFNWYYFTRTFAVMVSLTVIVFVPKGSPLSSVAQVLVSAFKKRHLQLPQQQCFSLFNYVPSNSLNSMLPYTDQFRFLNKAAIKTPEDQINSSDGSAVNPWRLCSIQQVEEVKCLLRVIPIWVAGTIYYVSVVQSQNYVIFQALQSDNQLGHINFHIPPASFIVISMLSITIWLPIYDRVLLPWLRKFTGKEDGITLLQKMGIGIFLSIVTMVISGIVEEKRRTLAITRPMLQMTQGKGAISSMSGLWLIPQLALIGLSEAFTLISENEFFYKQCPENMRSIAASLFFVGMAGSSYLSSFLASLVHKTSSWLDEDLNKGKLDYFYYLIAALEILNLGYFLVCAKWYKYKGRAGDNKEQEKNEKHEGKACVCFRYGATGYYASDCRTPKHLVELYQASLKKKDKNPEANFTFENQIGVVHLDVTDFFEHPQGKIDHLIGDGSVAMEE</sequence>
<dbReference type="InterPro" id="IPR000109">
    <property type="entry name" value="POT_fam"/>
</dbReference>
<feature type="transmembrane region" description="Helical" evidence="7">
    <location>
        <begin position="457"/>
        <end position="477"/>
    </location>
</feature>
<reference evidence="8 9" key="1">
    <citation type="journal article" date="2017" name="Genome Biol.">
        <title>New reference genome sequences of hot pepper reveal the massive evolution of plant disease-resistance genes by retroduplication.</title>
        <authorList>
            <person name="Kim S."/>
            <person name="Park J."/>
            <person name="Yeom S.I."/>
            <person name="Kim Y.M."/>
            <person name="Seo E."/>
            <person name="Kim K.T."/>
            <person name="Kim M.S."/>
            <person name="Lee J.M."/>
            <person name="Cheong K."/>
            <person name="Shin H.S."/>
            <person name="Kim S.B."/>
            <person name="Han K."/>
            <person name="Lee J."/>
            <person name="Park M."/>
            <person name="Lee H.A."/>
            <person name="Lee H.Y."/>
            <person name="Lee Y."/>
            <person name="Oh S."/>
            <person name="Lee J.H."/>
            <person name="Choi E."/>
            <person name="Choi E."/>
            <person name="Lee S.E."/>
            <person name="Jeon J."/>
            <person name="Kim H."/>
            <person name="Choi G."/>
            <person name="Song H."/>
            <person name="Lee J."/>
            <person name="Lee S.C."/>
            <person name="Kwon J.K."/>
            <person name="Lee H.Y."/>
            <person name="Koo N."/>
            <person name="Hong Y."/>
            <person name="Kim R.W."/>
            <person name="Kang W.H."/>
            <person name="Huh J.H."/>
            <person name="Kang B.C."/>
            <person name="Yang T.J."/>
            <person name="Lee Y.H."/>
            <person name="Bennetzen J.L."/>
            <person name="Choi D."/>
        </authorList>
    </citation>
    <scope>NUCLEOTIDE SEQUENCE [LARGE SCALE GENOMIC DNA]</scope>
    <source>
        <strain evidence="9">cv. PBC81</strain>
    </source>
</reference>
<dbReference type="PANTHER" id="PTHR11654">
    <property type="entry name" value="OLIGOPEPTIDE TRANSPORTER-RELATED"/>
    <property type="match status" value="1"/>
</dbReference>
<evidence type="ECO:0000313" key="8">
    <source>
        <dbReference type="EMBL" id="PHT28571.1"/>
    </source>
</evidence>
<keyword evidence="4 7" id="KW-1133">Transmembrane helix</keyword>
<evidence type="ECO:0000256" key="5">
    <source>
        <dbReference type="ARBA" id="ARBA00023136"/>
    </source>
</evidence>
<dbReference type="Proteomes" id="UP000224567">
    <property type="component" value="Unassembled WGS sequence"/>
</dbReference>
<dbReference type="Pfam" id="PF00854">
    <property type="entry name" value="PTR2"/>
    <property type="match status" value="2"/>
</dbReference>
<feature type="transmembrane region" description="Helical" evidence="7">
    <location>
        <begin position="498"/>
        <end position="516"/>
    </location>
</feature>